<reference evidence="1" key="1">
    <citation type="journal article" date="2014" name="Int. J. Syst. Evol. Microbiol.">
        <title>Complete genome sequence of Corynebacterium casei LMG S-19264T (=DSM 44701T), isolated from a smear-ripened cheese.</title>
        <authorList>
            <consortium name="US DOE Joint Genome Institute (JGI-PGF)"/>
            <person name="Walter F."/>
            <person name="Albersmeier A."/>
            <person name="Kalinowski J."/>
            <person name="Ruckert C."/>
        </authorList>
    </citation>
    <scope>NUCLEOTIDE SEQUENCE</scope>
    <source>
        <strain evidence="1">JCM 4633</strain>
    </source>
</reference>
<organism evidence="1 2">
    <name type="scientific">Streptomyces cinnamoneus</name>
    <name type="common">Streptoverticillium cinnamoneum</name>
    <dbReference type="NCBI Taxonomy" id="53446"/>
    <lineage>
        <taxon>Bacteria</taxon>
        <taxon>Bacillati</taxon>
        <taxon>Actinomycetota</taxon>
        <taxon>Actinomycetes</taxon>
        <taxon>Kitasatosporales</taxon>
        <taxon>Streptomycetaceae</taxon>
        <taxon>Streptomyces</taxon>
        <taxon>Streptomyces cinnamoneus group</taxon>
    </lineage>
</organism>
<proteinExistence type="predicted"/>
<gene>
    <name evidence="1" type="ORF">GCM10010507_20090</name>
</gene>
<reference evidence="1" key="2">
    <citation type="submission" date="2020-09" db="EMBL/GenBank/DDBJ databases">
        <authorList>
            <person name="Sun Q."/>
            <person name="Ohkuma M."/>
        </authorList>
    </citation>
    <scope>NUCLEOTIDE SEQUENCE</scope>
    <source>
        <strain evidence="1">JCM 4633</strain>
    </source>
</reference>
<dbReference type="AlphaFoldDB" id="A0A918WF05"/>
<comment type="caution">
    <text evidence="1">The sequence shown here is derived from an EMBL/GenBank/DDBJ whole genome shotgun (WGS) entry which is preliminary data.</text>
</comment>
<evidence type="ECO:0000313" key="1">
    <source>
        <dbReference type="EMBL" id="GHC44950.1"/>
    </source>
</evidence>
<name>A0A918WF05_STRCJ</name>
<sequence>MTCVFLGSTLTSMPSLVPPAELAEGTLDILGSPSPAELSARISSTVARSWLRHSTSARSDVGVVSEGQNLF</sequence>
<protein>
    <submittedName>
        <fullName evidence="1">Uncharacterized protein</fullName>
    </submittedName>
</protein>
<evidence type="ECO:0000313" key="2">
    <source>
        <dbReference type="Proteomes" id="UP000646244"/>
    </source>
</evidence>
<dbReference type="Proteomes" id="UP000646244">
    <property type="component" value="Unassembled WGS sequence"/>
</dbReference>
<accession>A0A918WF05</accession>
<dbReference type="EMBL" id="BMVB01000005">
    <property type="protein sequence ID" value="GHC44950.1"/>
    <property type="molecule type" value="Genomic_DNA"/>
</dbReference>